<keyword evidence="8 13" id="KW-0456">Lyase</keyword>
<dbReference type="NCBIfam" id="TIGR00928">
    <property type="entry name" value="purB"/>
    <property type="match status" value="1"/>
</dbReference>
<dbReference type="GO" id="GO:0006189">
    <property type="term" value="P:'de novo' IMP biosynthetic process"/>
    <property type="evidence" value="ECO:0007669"/>
    <property type="project" value="UniProtKB-UniPathway"/>
</dbReference>
<dbReference type="Pfam" id="PF00206">
    <property type="entry name" value="Lyase_1"/>
    <property type="match status" value="1"/>
</dbReference>
<comment type="pathway">
    <text evidence="1 13">Purine metabolism; IMP biosynthesis via de novo pathway; 5-amino-1-(5-phospho-D-ribosyl)imidazole-4-carboxamide from 5-amino-1-(5-phospho-D-ribosyl)imidazole-4-carboxylate: step 2/2.</text>
</comment>
<evidence type="ECO:0000256" key="10">
    <source>
        <dbReference type="ARBA" id="ARBA00030717"/>
    </source>
</evidence>
<dbReference type="GO" id="GO:0070626">
    <property type="term" value="F:(S)-2-(5-amino-1-(5-phospho-D-ribosyl)imidazole-4-carboxamido) succinate lyase (fumarate-forming) activity"/>
    <property type="evidence" value="ECO:0007669"/>
    <property type="project" value="TreeGrafter"/>
</dbReference>
<dbReference type="OrthoDB" id="9768878at2"/>
<comment type="catalytic activity">
    <reaction evidence="9">
        <text>(2S)-2-[5-amino-1-(5-phospho-beta-D-ribosyl)imidazole-4-carboxamido]succinate = 5-amino-1-(5-phospho-beta-D-ribosyl)imidazole-4-carboxamide + fumarate</text>
        <dbReference type="Rhea" id="RHEA:23920"/>
        <dbReference type="ChEBI" id="CHEBI:29806"/>
        <dbReference type="ChEBI" id="CHEBI:58443"/>
        <dbReference type="ChEBI" id="CHEBI:58475"/>
        <dbReference type="EC" id="4.3.2.2"/>
    </reaction>
    <physiologicalReaction direction="left-to-right" evidence="9">
        <dbReference type="Rhea" id="RHEA:23921"/>
    </physiologicalReaction>
</comment>
<keyword evidence="16" id="KW-1185">Reference proteome</keyword>
<protein>
    <recommendedName>
        <fullName evidence="5 12">Adenylosuccinate lyase</fullName>
        <shortName evidence="13">ASL</shortName>
        <ecNumber evidence="4 12">4.3.2.2</ecNumber>
    </recommendedName>
    <alternativeName>
        <fullName evidence="10 13">Adenylosuccinase</fullName>
    </alternativeName>
</protein>
<dbReference type="CDD" id="cd01360">
    <property type="entry name" value="Adenylsuccinate_lyase_1"/>
    <property type="match status" value="1"/>
</dbReference>
<dbReference type="UniPathway" id="UPA00074">
    <property type="reaction ID" value="UER00132"/>
</dbReference>
<dbReference type="GO" id="GO:0044208">
    <property type="term" value="P:'de novo' AMP biosynthetic process"/>
    <property type="evidence" value="ECO:0007669"/>
    <property type="project" value="UniProtKB-UniPathway"/>
</dbReference>
<dbReference type="FunFam" id="1.20.200.10:FF:000008">
    <property type="entry name" value="Adenylosuccinate lyase"/>
    <property type="match status" value="1"/>
</dbReference>
<evidence type="ECO:0000256" key="9">
    <source>
        <dbReference type="ARBA" id="ARBA00024477"/>
    </source>
</evidence>
<keyword evidence="6" id="KW-0028">Amino-acid biosynthesis</keyword>
<evidence type="ECO:0000256" key="2">
    <source>
        <dbReference type="ARBA" id="ARBA00004734"/>
    </source>
</evidence>
<keyword evidence="7 13" id="KW-0658">Purine biosynthesis</keyword>
<dbReference type="EC" id="4.3.2.2" evidence="4 12"/>
<evidence type="ECO:0000256" key="1">
    <source>
        <dbReference type="ARBA" id="ARBA00004706"/>
    </source>
</evidence>
<dbReference type="UniPathway" id="UPA00075">
    <property type="reaction ID" value="UER00336"/>
</dbReference>
<dbReference type="HOGENOM" id="CLU_030949_0_1_9"/>
<comment type="similarity">
    <text evidence="3 13">Belongs to the lyase 1 family. Adenylosuccinate lyase subfamily.</text>
</comment>
<dbReference type="GO" id="GO:0008652">
    <property type="term" value="P:amino acid biosynthetic process"/>
    <property type="evidence" value="ECO:0007669"/>
    <property type="project" value="UniProtKB-KW"/>
</dbReference>
<feature type="domain" description="Adenylosuccinate lyase C-terminal" evidence="14">
    <location>
        <begin position="349"/>
        <end position="429"/>
    </location>
</feature>
<dbReference type="InterPro" id="IPR020557">
    <property type="entry name" value="Fumarate_lyase_CS"/>
</dbReference>
<dbReference type="Gene3D" id="1.10.275.10">
    <property type="entry name" value="Fumarase/aspartase (N-terminal domain)"/>
    <property type="match status" value="1"/>
</dbReference>
<dbReference type="GO" id="GO:0005829">
    <property type="term" value="C:cytosol"/>
    <property type="evidence" value="ECO:0007669"/>
    <property type="project" value="TreeGrafter"/>
</dbReference>
<evidence type="ECO:0000256" key="3">
    <source>
        <dbReference type="ARBA" id="ARBA00008273"/>
    </source>
</evidence>
<dbReference type="Proteomes" id="UP000000719">
    <property type="component" value="Chromosome"/>
</dbReference>
<dbReference type="Gene3D" id="1.10.40.30">
    <property type="entry name" value="Fumarase/aspartase (C-terminal domain)"/>
    <property type="match status" value="1"/>
</dbReference>
<dbReference type="InterPro" id="IPR008948">
    <property type="entry name" value="L-Aspartase-like"/>
</dbReference>
<evidence type="ECO:0000313" key="15">
    <source>
        <dbReference type="EMBL" id="ACL71056.1"/>
    </source>
</evidence>
<gene>
    <name evidence="15" type="ordered locus">Hore_23110</name>
</gene>
<evidence type="ECO:0000256" key="7">
    <source>
        <dbReference type="ARBA" id="ARBA00022755"/>
    </source>
</evidence>
<accession>B8D1A4</accession>
<dbReference type="AlphaFoldDB" id="B8D1A4"/>
<dbReference type="SUPFAM" id="SSF48557">
    <property type="entry name" value="L-aspartase-like"/>
    <property type="match status" value="1"/>
</dbReference>
<dbReference type="InterPro" id="IPR019468">
    <property type="entry name" value="AdenyloSucc_lyase_C"/>
</dbReference>
<dbReference type="GO" id="GO:0004018">
    <property type="term" value="F:N6-(1,2-dicarboxyethyl)AMP AMP-lyase (fumarate-forming) activity"/>
    <property type="evidence" value="ECO:0007669"/>
    <property type="project" value="UniProtKB-UniRule"/>
</dbReference>
<proteinExistence type="inferred from homology"/>
<evidence type="ECO:0000313" key="16">
    <source>
        <dbReference type="Proteomes" id="UP000000719"/>
    </source>
</evidence>
<dbReference type="EMBL" id="CP001098">
    <property type="protein sequence ID" value="ACL71056.1"/>
    <property type="molecule type" value="Genomic_DNA"/>
</dbReference>
<dbReference type="InterPro" id="IPR024083">
    <property type="entry name" value="Fumarase/histidase_N"/>
</dbReference>
<evidence type="ECO:0000256" key="11">
    <source>
        <dbReference type="ARBA" id="ARBA00049115"/>
    </source>
</evidence>
<dbReference type="PANTHER" id="PTHR43172:SF1">
    <property type="entry name" value="ADENYLOSUCCINATE LYASE"/>
    <property type="match status" value="1"/>
</dbReference>
<evidence type="ECO:0000256" key="8">
    <source>
        <dbReference type="ARBA" id="ARBA00023239"/>
    </source>
</evidence>
<dbReference type="SMART" id="SM00998">
    <property type="entry name" value="ADSL_C"/>
    <property type="match status" value="1"/>
</dbReference>
<dbReference type="RefSeq" id="WP_015924024.1">
    <property type="nucleotide sequence ID" value="NC_011899.1"/>
</dbReference>
<evidence type="ECO:0000256" key="6">
    <source>
        <dbReference type="ARBA" id="ARBA00022605"/>
    </source>
</evidence>
<dbReference type="InterPro" id="IPR022761">
    <property type="entry name" value="Fumarate_lyase_N"/>
</dbReference>
<dbReference type="InterPro" id="IPR000362">
    <property type="entry name" value="Fumarate_lyase_fam"/>
</dbReference>
<evidence type="ECO:0000256" key="4">
    <source>
        <dbReference type="ARBA" id="ARBA00012339"/>
    </source>
</evidence>
<dbReference type="Gene3D" id="1.20.200.10">
    <property type="entry name" value="Fumarase/aspartase (Central domain)"/>
    <property type="match status" value="1"/>
</dbReference>
<evidence type="ECO:0000256" key="13">
    <source>
        <dbReference type="RuleBase" id="RU361172"/>
    </source>
</evidence>
<dbReference type="STRING" id="373903.Hore_23110"/>
<name>B8D1A4_HALOH</name>
<reference evidence="15 16" key="1">
    <citation type="journal article" date="2009" name="PLoS ONE">
        <title>Genome analysis of the anaerobic thermohalophilic bacterium Halothermothrix orenii.</title>
        <authorList>
            <person name="Mavromatis K."/>
            <person name="Ivanova N."/>
            <person name="Anderson I."/>
            <person name="Lykidis A."/>
            <person name="Hooper S.D."/>
            <person name="Sun H."/>
            <person name="Kunin V."/>
            <person name="Lapidus A."/>
            <person name="Hugenholtz P."/>
            <person name="Patel B."/>
            <person name="Kyrpides N.C."/>
        </authorList>
    </citation>
    <scope>NUCLEOTIDE SEQUENCE [LARGE SCALE GENOMIC DNA]</scope>
    <source>
        <strain evidence="16">H 168 / OCM 544 / DSM 9562</strain>
    </source>
</reference>
<comment type="pathway">
    <text evidence="2 13">Purine metabolism; AMP biosynthesis via de novo pathway; AMP from IMP: step 2/2.</text>
</comment>
<dbReference type="eggNOG" id="COG0015">
    <property type="taxonomic scope" value="Bacteria"/>
</dbReference>
<dbReference type="KEGG" id="hor:Hore_23110"/>
<dbReference type="InterPro" id="IPR004769">
    <property type="entry name" value="Pur_lyase"/>
</dbReference>
<dbReference type="Pfam" id="PF10397">
    <property type="entry name" value="ADSL_C"/>
    <property type="match status" value="1"/>
</dbReference>
<dbReference type="PROSITE" id="PS00163">
    <property type="entry name" value="FUMARATE_LYASES"/>
    <property type="match status" value="1"/>
</dbReference>
<sequence length="431" mass="49603">MLKRYSLPEMEYVWSEESKYNKWLEIEIAACQAWSRLGRIPGESVKKIKKNVELNVDRIKEIEKVTRHDMLAFVEGINETLGEESKYIHMGLTSSDVKDTALAMQLKDSCQLILKDLKNLKDVLKIQALNHKDTVMIGRTHGVHAEPVTWGLKLAIWYAEIERHIERMERVKEMVSVGKISGAVGTYANVDPRVEEYVCEELGLNPAPVSSQILQRDRHADYLNNLALIAASLEKFATEIRNLQRTDILEVEEGFRKGQKGSSAMPHKKNPIICERISGLARVVRGNVVPGLEDITLWHERDLTHSSVERIILPDSSILVDYMLNKFRMVLEELVVNDERMKENLNTTHGLIFSQKVMLALVDKGLSREEAYRLAQRNALKAWETGEDYQQLLKKDREVSTYLNGEEIDHIFDYYSFIQEIDHIFKKLGLE</sequence>
<dbReference type="PRINTS" id="PR00149">
    <property type="entry name" value="FUMRATELYASE"/>
</dbReference>
<comment type="catalytic activity">
    <reaction evidence="11">
        <text>N(6)-(1,2-dicarboxyethyl)-AMP = fumarate + AMP</text>
        <dbReference type="Rhea" id="RHEA:16853"/>
        <dbReference type="ChEBI" id="CHEBI:29806"/>
        <dbReference type="ChEBI" id="CHEBI:57567"/>
        <dbReference type="ChEBI" id="CHEBI:456215"/>
        <dbReference type="EC" id="4.3.2.2"/>
    </reaction>
    <physiologicalReaction direction="left-to-right" evidence="11">
        <dbReference type="Rhea" id="RHEA:16854"/>
    </physiologicalReaction>
</comment>
<evidence type="ECO:0000256" key="5">
    <source>
        <dbReference type="ARBA" id="ARBA00017058"/>
    </source>
</evidence>
<dbReference type="PANTHER" id="PTHR43172">
    <property type="entry name" value="ADENYLOSUCCINATE LYASE"/>
    <property type="match status" value="1"/>
</dbReference>
<dbReference type="FunFam" id="1.10.40.30:FF:000007">
    <property type="entry name" value="Adenylosuccinate lyase"/>
    <property type="match status" value="1"/>
</dbReference>
<evidence type="ECO:0000256" key="12">
    <source>
        <dbReference type="NCBIfam" id="TIGR00928"/>
    </source>
</evidence>
<organism evidence="15 16">
    <name type="scientific">Halothermothrix orenii (strain H 168 / OCM 544 / DSM 9562)</name>
    <dbReference type="NCBI Taxonomy" id="373903"/>
    <lineage>
        <taxon>Bacteria</taxon>
        <taxon>Bacillati</taxon>
        <taxon>Bacillota</taxon>
        <taxon>Clostridia</taxon>
        <taxon>Halanaerobiales</taxon>
        <taxon>Halothermotrichaceae</taxon>
        <taxon>Halothermothrix</taxon>
    </lineage>
</organism>
<dbReference type="PRINTS" id="PR00145">
    <property type="entry name" value="ARGSUCLYASE"/>
</dbReference>
<evidence type="ECO:0000259" key="14">
    <source>
        <dbReference type="SMART" id="SM00998"/>
    </source>
</evidence>